<feature type="compositionally biased region" description="Polar residues" evidence="1">
    <location>
        <begin position="42"/>
        <end position="53"/>
    </location>
</feature>
<keyword evidence="3" id="KW-1185">Reference proteome</keyword>
<dbReference type="EMBL" id="OX395130">
    <property type="protein sequence ID" value="CAI5774302.1"/>
    <property type="molecule type" value="Genomic_DNA"/>
</dbReference>
<feature type="region of interest" description="Disordered" evidence="1">
    <location>
        <begin position="28"/>
        <end position="53"/>
    </location>
</feature>
<dbReference type="AlphaFoldDB" id="A0AA35K9P9"/>
<organism evidence="2 3">
    <name type="scientific">Podarcis lilfordi</name>
    <name type="common">Lilford's wall lizard</name>
    <dbReference type="NCBI Taxonomy" id="74358"/>
    <lineage>
        <taxon>Eukaryota</taxon>
        <taxon>Metazoa</taxon>
        <taxon>Chordata</taxon>
        <taxon>Craniata</taxon>
        <taxon>Vertebrata</taxon>
        <taxon>Euteleostomi</taxon>
        <taxon>Lepidosauria</taxon>
        <taxon>Squamata</taxon>
        <taxon>Bifurcata</taxon>
        <taxon>Unidentata</taxon>
        <taxon>Episquamata</taxon>
        <taxon>Laterata</taxon>
        <taxon>Lacertibaenia</taxon>
        <taxon>Lacertidae</taxon>
        <taxon>Podarcis</taxon>
    </lineage>
</organism>
<accession>A0AA35K9P9</accession>
<dbReference type="Proteomes" id="UP001178461">
    <property type="component" value="Chromosome 5"/>
</dbReference>
<protein>
    <submittedName>
        <fullName evidence="2">Uncharacterized protein</fullName>
    </submittedName>
</protein>
<evidence type="ECO:0000256" key="1">
    <source>
        <dbReference type="SAM" id="MobiDB-lite"/>
    </source>
</evidence>
<proteinExistence type="predicted"/>
<evidence type="ECO:0000313" key="2">
    <source>
        <dbReference type="EMBL" id="CAI5774302.1"/>
    </source>
</evidence>
<reference evidence="2" key="1">
    <citation type="submission" date="2022-12" db="EMBL/GenBank/DDBJ databases">
        <authorList>
            <person name="Alioto T."/>
            <person name="Alioto T."/>
            <person name="Gomez Garrido J."/>
        </authorList>
    </citation>
    <scope>NUCLEOTIDE SEQUENCE</scope>
</reference>
<evidence type="ECO:0000313" key="3">
    <source>
        <dbReference type="Proteomes" id="UP001178461"/>
    </source>
</evidence>
<sequence>MYVKHSETQICVDGEQMKPGFCSSLDSISEQERDDQEFSAMDGQQLTAQVPVS</sequence>
<gene>
    <name evidence="2" type="ORF">PODLI_1B019593</name>
</gene>
<name>A0AA35K9P9_9SAUR</name>